<reference evidence="1" key="1">
    <citation type="submission" date="2025-05" db="UniProtKB">
        <authorList>
            <consortium name="RefSeq"/>
        </authorList>
    </citation>
    <scope>NUCLEOTIDE SEQUENCE [LARGE SCALE GENOMIC DNA]</scope>
</reference>
<sequence>MNANIDDLLMRCSLNKLIKIVEFQKDVLTQQTHYKNILNRYEALFISVINEEKRKNTNVNSNAATKKSGLDRILLNSYKVNEENKFCSDKIRYSNESLNKEEPVKEDLSFKITKSCFNKQELNRPCNMFKESMVQLWERIHYDFLYKGFLDNNFPKRSLSLDSESNFSKKTFYESNFLDHDFSESYISEHSIFNRCFEYDLNVVIDITESFLSDSGFLRKEIFNEEKKTRFYEQAIANEKNLIQEIEFKLLKKHKEKSNVLNSLNELPSNLNEINLLTTDDNLCTDVISIEKILFEINELFNYPILQNLDTTTKRIFFELKRLESSLMNELSSQICVQEVATSNPTFWENTNLQSKQISSYSVNQLFCNTPTNEINNLEKYRTFYLGYFDFSHNTKTEIKKNVFSRGSAIDDNVTPENFNHDNNVTPENFNHDNNVTPENFNHDNNVTPENFNHDNLNILNINISDNQSNIQGNKHNTFDKNDIIDEKVPFTKLSNDRLENYNNRANLENNRKVIKSVLKYFPQSKDNLFGEINPHYSPFWSVIPKNT</sequence>
<keyword evidence="1" id="KW-1185">Reference proteome</keyword>
<proteinExistence type="predicted"/>
<dbReference type="RefSeq" id="XP_065647792.1">
    <property type="nucleotide sequence ID" value="XM_065791720.1"/>
</dbReference>
<dbReference type="Proteomes" id="UP001652625">
    <property type="component" value="Chromosome 02"/>
</dbReference>
<protein>
    <submittedName>
        <fullName evidence="2">GATA zinc finger domain-containing protein 4</fullName>
    </submittedName>
</protein>
<evidence type="ECO:0000313" key="1">
    <source>
        <dbReference type="Proteomes" id="UP001652625"/>
    </source>
</evidence>
<gene>
    <name evidence="2" type="primary">LOC124812685</name>
</gene>
<name>A0ABM4BFN9_HYDVU</name>
<dbReference type="GeneID" id="124812685"/>
<evidence type="ECO:0000313" key="2">
    <source>
        <dbReference type="RefSeq" id="XP_065647792.1"/>
    </source>
</evidence>
<accession>A0ABM4BFN9</accession>
<reference evidence="2" key="2">
    <citation type="submission" date="2025-08" db="UniProtKB">
        <authorList>
            <consortium name="RefSeq"/>
        </authorList>
    </citation>
    <scope>IDENTIFICATION</scope>
</reference>
<organism evidence="1 2">
    <name type="scientific">Hydra vulgaris</name>
    <name type="common">Hydra</name>
    <name type="synonym">Hydra attenuata</name>
    <dbReference type="NCBI Taxonomy" id="6087"/>
    <lineage>
        <taxon>Eukaryota</taxon>
        <taxon>Metazoa</taxon>
        <taxon>Cnidaria</taxon>
        <taxon>Hydrozoa</taxon>
        <taxon>Hydroidolina</taxon>
        <taxon>Anthoathecata</taxon>
        <taxon>Aplanulata</taxon>
        <taxon>Hydridae</taxon>
        <taxon>Hydra</taxon>
    </lineage>
</organism>